<dbReference type="GO" id="GO:1990529">
    <property type="term" value="C:glycosylphosphatidylinositol-mannosyltransferase I complex"/>
    <property type="evidence" value="ECO:0007669"/>
    <property type="project" value="TreeGrafter"/>
</dbReference>
<dbReference type="GO" id="GO:0006506">
    <property type="term" value="P:GPI anchor biosynthetic process"/>
    <property type="evidence" value="ECO:0007669"/>
    <property type="project" value="UniProtKB-UniPathway"/>
</dbReference>
<dbReference type="InParanoid" id="A0A3N4LNC0"/>
<dbReference type="OrthoDB" id="5546453at2759"/>
<dbReference type="Pfam" id="PF08320">
    <property type="entry name" value="PIG-X"/>
    <property type="match status" value="1"/>
</dbReference>
<keyword evidence="13" id="KW-1185">Reference proteome</keyword>
<keyword evidence="6 11" id="KW-0812">Transmembrane</keyword>
<dbReference type="UniPathway" id="UPA00196"/>
<evidence type="ECO:0000256" key="7">
    <source>
        <dbReference type="ARBA" id="ARBA00022824"/>
    </source>
</evidence>
<comment type="function">
    <text evidence="11">Required for proper folding and/or the stability of a subset of proteins in the endoplasmic reticulum. Component of glycosylphosphatidylinositol-mannosyltransferase 1 which transfers the first of the 4 mannoses in the GPI-anchor precursors during GPI-anchor biosynthesis. Probably acts by stabilizing the mannosyltransferase GPI14.</text>
</comment>
<dbReference type="Proteomes" id="UP000267821">
    <property type="component" value="Unassembled WGS sequence"/>
</dbReference>
<evidence type="ECO:0000256" key="10">
    <source>
        <dbReference type="ARBA" id="ARBA00023180"/>
    </source>
</evidence>
<accession>A0A3N4LNC0</accession>
<comment type="pathway">
    <text evidence="2 11">Glycolipid biosynthesis; glycosylphosphatidylinositol-anchor biosynthesis.</text>
</comment>
<sequence length="499" mass="55836">MRQRATFIVKPNTPPTNPEQFVLSPGSNAYSTNNLEVKDLHAAHQEKWTIARPDIPPKVWDVLKSLSELHIRWSTPKTYDTINPFSSRVPAGLHIQAAPLPEENTNELCTLLSSAFSTKPLCKSLNETFIEFPGKRYYLYSNIPEVLGNEPQQLNEFLKKIVCNGNESCVAEIERLAAPDYIDIDYNSRSLGSRALTISAFWHRSPEGGEGQWNHKVQQLADDHRAEVGILDQRPSLTDGRLTFGGVLTVLGEDQQLKPTFFSFPARHQQNSGSYSGSFSDPAGLHPKFLLKIDAAEAPSEDCTLNAYFSIPKDFFIDKYQLADQQLLESLGLKKLKAFRGEADLEAPTWTQSRWGSSALFEVDPKKVDDNGLIDVELPLHMRYQEPGFVSEYTPAKLPWPAVFWACPASAEWQQFVVNPFDRGYLGYDVDFPKETAYHHLSPVNGTTYSTVHVPVLEMKHAPVVKIGTAVVVGVGFLYIVAKILGSVMKKSEPKKKAE</sequence>
<protein>
    <recommendedName>
        <fullName evidence="4 11">Protein PBN1</fullName>
    </recommendedName>
</protein>
<proteinExistence type="inferred from homology"/>
<keyword evidence="9 11" id="KW-0472">Membrane</keyword>
<gene>
    <name evidence="12" type="ORF">L211DRAFT_787510</name>
</gene>
<evidence type="ECO:0000256" key="8">
    <source>
        <dbReference type="ARBA" id="ARBA00022989"/>
    </source>
</evidence>
<comment type="subcellular location">
    <subcellularLocation>
        <location evidence="11">Endoplasmic reticulum membrane</location>
        <topology evidence="11">Single-pass membrane protein</topology>
    </subcellularLocation>
    <subcellularLocation>
        <location evidence="1">Endoplasmic reticulum membrane</location>
        <topology evidence="1">Single-pass type III membrane protein</topology>
    </subcellularLocation>
</comment>
<evidence type="ECO:0000256" key="6">
    <source>
        <dbReference type="ARBA" id="ARBA00022692"/>
    </source>
</evidence>
<dbReference type="PANTHER" id="PTHR28533">
    <property type="entry name" value="PROTEIN PBN1"/>
    <property type="match status" value="1"/>
</dbReference>
<evidence type="ECO:0000256" key="2">
    <source>
        <dbReference type="ARBA" id="ARBA00004687"/>
    </source>
</evidence>
<keyword evidence="7 11" id="KW-0256">Endoplasmic reticulum</keyword>
<evidence type="ECO:0000256" key="3">
    <source>
        <dbReference type="ARBA" id="ARBA00010345"/>
    </source>
</evidence>
<feature type="transmembrane region" description="Helical" evidence="11">
    <location>
        <begin position="467"/>
        <end position="486"/>
    </location>
</feature>
<dbReference type="PANTHER" id="PTHR28533:SF1">
    <property type="entry name" value="PROTEIN PBN1"/>
    <property type="match status" value="1"/>
</dbReference>
<dbReference type="GO" id="GO:0005789">
    <property type="term" value="C:endoplasmic reticulum membrane"/>
    <property type="evidence" value="ECO:0007669"/>
    <property type="project" value="UniProtKB-SubCell"/>
</dbReference>
<evidence type="ECO:0000313" key="12">
    <source>
        <dbReference type="EMBL" id="RPB23019.1"/>
    </source>
</evidence>
<dbReference type="GO" id="GO:0000030">
    <property type="term" value="F:mannosyltransferase activity"/>
    <property type="evidence" value="ECO:0007669"/>
    <property type="project" value="TreeGrafter"/>
</dbReference>
<dbReference type="SMART" id="SM00780">
    <property type="entry name" value="PIG-X"/>
    <property type="match status" value="1"/>
</dbReference>
<evidence type="ECO:0000256" key="4">
    <source>
        <dbReference type="ARBA" id="ARBA00020410"/>
    </source>
</evidence>
<keyword evidence="5 11" id="KW-0337">GPI-anchor biosynthesis</keyword>
<name>A0A3N4LNC0_9PEZI</name>
<comment type="similarity">
    <text evidence="3 11">Belongs to the PIGX family.</text>
</comment>
<evidence type="ECO:0000256" key="11">
    <source>
        <dbReference type="RuleBase" id="RU366056"/>
    </source>
</evidence>
<evidence type="ECO:0000256" key="9">
    <source>
        <dbReference type="ARBA" id="ARBA00023136"/>
    </source>
</evidence>
<evidence type="ECO:0000256" key="1">
    <source>
        <dbReference type="ARBA" id="ARBA00004643"/>
    </source>
</evidence>
<keyword evidence="10" id="KW-0325">Glycoprotein</keyword>
<dbReference type="STRING" id="1051890.A0A3N4LNC0"/>
<keyword evidence="8 11" id="KW-1133">Transmembrane helix</keyword>
<organism evidence="12 13">
    <name type="scientific">Terfezia boudieri ATCC MYA-4762</name>
    <dbReference type="NCBI Taxonomy" id="1051890"/>
    <lineage>
        <taxon>Eukaryota</taxon>
        <taxon>Fungi</taxon>
        <taxon>Dikarya</taxon>
        <taxon>Ascomycota</taxon>
        <taxon>Pezizomycotina</taxon>
        <taxon>Pezizomycetes</taxon>
        <taxon>Pezizales</taxon>
        <taxon>Pezizaceae</taxon>
        <taxon>Terfezia</taxon>
    </lineage>
</organism>
<evidence type="ECO:0000256" key="5">
    <source>
        <dbReference type="ARBA" id="ARBA00022502"/>
    </source>
</evidence>
<dbReference type="EMBL" id="ML121548">
    <property type="protein sequence ID" value="RPB23019.1"/>
    <property type="molecule type" value="Genomic_DNA"/>
</dbReference>
<evidence type="ECO:0000313" key="13">
    <source>
        <dbReference type="Proteomes" id="UP000267821"/>
    </source>
</evidence>
<dbReference type="InterPro" id="IPR013233">
    <property type="entry name" value="PIG-X/PBN1"/>
</dbReference>
<dbReference type="AlphaFoldDB" id="A0A3N4LNC0"/>
<dbReference type="InterPro" id="IPR042322">
    <property type="entry name" value="Pbn1"/>
</dbReference>
<reference evidence="12 13" key="1">
    <citation type="journal article" date="2018" name="Nat. Ecol. Evol.">
        <title>Pezizomycetes genomes reveal the molecular basis of ectomycorrhizal truffle lifestyle.</title>
        <authorList>
            <person name="Murat C."/>
            <person name="Payen T."/>
            <person name="Noel B."/>
            <person name="Kuo A."/>
            <person name="Morin E."/>
            <person name="Chen J."/>
            <person name="Kohler A."/>
            <person name="Krizsan K."/>
            <person name="Balestrini R."/>
            <person name="Da Silva C."/>
            <person name="Montanini B."/>
            <person name="Hainaut M."/>
            <person name="Levati E."/>
            <person name="Barry K.W."/>
            <person name="Belfiori B."/>
            <person name="Cichocki N."/>
            <person name="Clum A."/>
            <person name="Dockter R.B."/>
            <person name="Fauchery L."/>
            <person name="Guy J."/>
            <person name="Iotti M."/>
            <person name="Le Tacon F."/>
            <person name="Lindquist E.A."/>
            <person name="Lipzen A."/>
            <person name="Malagnac F."/>
            <person name="Mello A."/>
            <person name="Molinier V."/>
            <person name="Miyauchi S."/>
            <person name="Poulain J."/>
            <person name="Riccioni C."/>
            <person name="Rubini A."/>
            <person name="Sitrit Y."/>
            <person name="Splivallo R."/>
            <person name="Traeger S."/>
            <person name="Wang M."/>
            <person name="Zifcakova L."/>
            <person name="Wipf D."/>
            <person name="Zambonelli A."/>
            <person name="Paolocci F."/>
            <person name="Nowrousian M."/>
            <person name="Ottonello S."/>
            <person name="Baldrian P."/>
            <person name="Spatafora J.W."/>
            <person name="Henrissat B."/>
            <person name="Nagy L.G."/>
            <person name="Aury J.M."/>
            <person name="Wincker P."/>
            <person name="Grigoriev I.V."/>
            <person name="Bonfante P."/>
            <person name="Martin F.M."/>
        </authorList>
    </citation>
    <scope>NUCLEOTIDE SEQUENCE [LARGE SCALE GENOMIC DNA]</scope>
    <source>
        <strain evidence="12 13">ATCC MYA-4762</strain>
    </source>
</reference>